<reference evidence="2" key="1">
    <citation type="journal article" date="2011" name="Nat. Biotechnol.">
        <title>The genomic sequence of the Chinese hamster ovary (CHO)-K1 cell line.</title>
        <authorList>
            <person name="Xu X."/>
            <person name="Nagarajan H."/>
            <person name="Lewis N.E."/>
            <person name="Pan S."/>
            <person name="Cai Z."/>
            <person name="Liu X."/>
            <person name="Chen W."/>
            <person name="Xie M."/>
            <person name="Wang W."/>
            <person name="Hammond S."/>
            <person name="Andersen M.R."/>
            <person name="Neff N."/>
            <person name="Passarelli B."/>
            <person name="Koh W."/>
            <person name="Fan H.C."/>
            <person name="Wang J."/>
            <person name="Gui Y."/>
            <person name="Lee K.H."/>
            <person name="Betenbaugh M.J."/>
            <person name="Quake S.R."/>
            <person name="Famili I."/>
            <person name="Palsson B.O."/>
            <person name="Wang J."/>
        </authorList>
    </citation>
    <scope>NUCLEOTIDE SEQUENCE [LARGE SCALE GENOMIC DNA]</scope>
    <source>
        <strain evidence="2">CHO K1 cell line</strain>
    </source>
</reference>
<evidence type="ECO:0000313" key="1">
    <source>
        <dbReference type="EMBL" id="EGV95557.1"/>
    </source>
</evidence>
<evidence type="ECO:0000313" key="2">
    <source>
        <dbReference type="Proteomes" id="UP000001075"/>
    </source>
</evidence>
<sequence length="53" mass="6333">MFEKPYWGNQGMKKWHTEEATHPEAGTRWAMLTLREGTYSAAWKLCVFHRYSI</sequence>
<dbReference type="AlphaFoldDB" id="G3GUF6"/>
<gene>
    <name evidence="1" type="ORF">I79_001315</name>
</gene>
<name>G3GUF6_CRIGR</name>
<organism evidence="1 2">
    <name type="scientific">Cricetulus griseus</name>
    <name type="common">Chinese hamster</name>
    <name type="synonym">Cricetulus barabensis griseus</name>
    <dbReference type="NCBI Taxonomy" id="10029"/>
    <lineage>
        <taxon>Eukaryota</taxon>
        <taxon>Metazoa</taxon>
        <taxon>Chordata</taxon>
        <taxon>Craniata</taxon>
        <taxon>Vertebrata</taxon>
        <taxon>Euteleostomi</taxon>
        <taxon>Mammalia</taxon>
        <taxon>Eutheria</taxon>
        <taxon>Euarchontoglires</taxon>
        <taxon>Glires</taxon>
        <taxon>Rodentia</taxon>
        <taxon>Myomorpha</taxon>
        <taxon>Muroidea</taxon>
        <taxon>Cricetidae</taxon>
        <taxon>Cricetinae</taxon>
        <taxon>Cricetulus</taxon>
    </lineage>
</organism>
<protein>
    <submittedName>
        <fullName evidence="1">Uncharacterized protein</fullName>
    </submittedName>
</protein>
<dbReference type="InParanoid" id="G3GUF6"/>
<dbReference type="Proteomes" id="UP000001075">
    <property type="component" value="Unassembled WGS sequence"/>
</dbReference>
<proteinExistence type="predicted"/>
<dbReference type="EMBL" id="JH000030">
    <property type="protein sequence ID" value="EGV95557.1"/>
    <property type="molecule type" value="Genomic_DNA"/>
</dbReference>
<accession>G3GUF6</accession>